<gene>
    <name evidence="2" type="ORF">SAMN04487989_101998</name>
</gene>
<feature type="chain" id="PRO_5011630427" description="Surface antigen" evidence="1">
    <location>
        <begin position="20"/>
        <end position="425"/>
    </location>
</feature>
<dbReference type="EMBL" id="FOVN01000001">
    <property type="protein sequence ID" value="SFN52436.1"/>
    <property type="molecule type" value="Genomic_DNA"/>
</dbReference>
<keyword evidence="3" id="KW-1185">Reference proteome</keyword>
<dbReference type="AlphaFoldDB" id="A0A1I4ZQ79"/>
<evidence type="ECO:0000256" key="1">
    <source>
        <dbReference type="SAM" id="SignalP"/>
    </source>
</evidence>
<keyword evidence="1" id="KW-0732">Signal</keyword>
<protein>
    <recommendedName>
        <fullName evidence="4">Surface antigen</fullName>
    </recommendedName>
</protein>
<name>A0A1I4ZQ79_9FLAO</name>
<organism evidence="2 3">
    <name type="scientific">Bizionia echini</name>
    <dbReference type="NCBI Taxonomy" id="649333"/>
    <lineage>
        <taxon>Bacteria</taxon>
        <taxon>Pseudomonadati</taxon>
        <taxon>Bacteroidota</taxon>
        <taxon>Flavobacteriia</taxon>
        <taxon>Flavobacteriales</taxon>
        <taxon>Flavobacteriaceae</taxon>
        <taxon>Bizionia</taxon>
    </lineage>
</organism>
<dbReference type="Proteomes" id="UP000198705">
    <property type="component" value="Unassembled WGS sequence"/>
</dbReference>
<evidence type="ECO:0008006" key="4">
    <source>
        <dbReference type="Google" id="ProtNLM"/>
    </source>
</evidence>
<dbReference type="RefSeq" id="WP_092206511.1">
    <property type="nucleotide sequence ID" value="NZ_FOVN01000001.1"/>
</dbReference>
<sequence length="425" mass="49471">MWKYYLTVLCVFFVLRAQSQTPIATKDTVVIQQDSIKKRDLLRQLGNGFFPTKYFDIDLRYLIKYNQYEGLRNGFGGVTNDGLSEKFRINSYVAYGFRDNRFKYGVGGSLRLENTGRTWLNVSYIDDLQETGSSKFLTDKRFFSFFEPRLLNIDLFYKFIKQSVSIEHALTPNILSEFQLAVSNVNPTYNYLYLNDGRAYSEFNLSTAIVSFQYNPFSKYTLIKNRLKETTVGFPKFSFQLTQAVSGIFKSEFNFSKIDFRTLYEIRYQPESFTRFVLTAGYAHGDAPLSHLYHAYPNNINKETILQRFSVAGIDSFETMYFNEFFSDRFTTLQFRHYFKPFHIASRFKPQLVLISRFAIGNMNNINKHQGITFGTLDKGYTESGFEINKLLFGFGLSGTYRYGGYHLPEFGDNIAVKFTFNVTL</sequence>
<accession>A0A1I4ZQ79</accession>
<evidence type="ECO:0000313" key="3">
    <source>
        <dbReference type="Proteomes" id="UP000198705"/>
    </source>
</evidence>
<proteinExistence type="predicted"/>
<dbReference type="STRING" id="649333.SAMN04487989_101998"/>
<dbReference type="OrthoDB" id="604691at2"/>
<evidence type="ECO:0000313" key="2">
    <source>
        <dbReference type="EMBL" id="SFN52436.1"/>
    </source>
</evidence>
<feature type="signal peptide" evidence="1">
    <location>
        <begin position="1"/>
        <end position="19"/>
    </location>
</feature>
<reference evidence="3" key="1">
    <citation type="submission" date="2016-10" db="EMBL/GenBank/DDBJ databases">
        <authorList>
            <person name="Varghese N."/>
            <person name="Submissions S."/>
        </authorList>
    </citation>
    <scope>NUCLEOTIDE SEQUENCE [LARGE SCALE GENOMIC DNA]</scope>
    <source>
        <strain evidence="3">DSM 23925</strain>
    </source>
</reference>